<dbReference type="GO" id="GO:0009306">
    <property type="term" value="P:protein secretion"/>
    <property type="evidence" value="ECO:0007669"/>
    <property type="project" value="InterPro"/>
</dbReference>
<dbReference type="EMBL" id="CP008941">
    <property type="protein sequence ID" value="AIK96950.1"/>
    <property type="molecule type" value="Genomic_DNA"/>
</dbReference>
<dbReference type="PANTHER" id="PTHR30332:SF17">
    <property type="entry name" value="TYPE IV PILIATION SYSTEM PROTEIN DR_0774-RELATED"/>
    <property type="match status" value="1"/>
</dbReference>
<evidence type="ECO:0000313" key="6">
    <source>
        <dbReference type="Proteomes" id="UP000028926"/>
    </source>
</evidence>
<evidence type="ECO:0000259" key="4">
    <source>
        <dbReference type="Pfam" id="PF13629"/>
    </source>
</evidence>
<dbReference type="Pfam" id="PF13629">
    <property type="entry name" value="T2SS-T3SS_pil_N"/>
    <property type="match status" value="1"/>
</dbReference>
<reference evidence="5 6" key="1">
    <citation type="submission" date="2014-07" db="EMBL/GenBank/DDBJ databases">
        <title>Comparative genomic insights into amoeba endosymbionts belonging to the families of Holosporaceae and Candidatus Midichloriaceae within Rickettsiales.</title>
        <authorList>
            <person name="Wang Z."/>
            <person name="Wu M."/>
        </authorList>
    </citation>
    <scope>NUCLEOTIDE SEQUENCE [LARGE SCALE GENOMIC DNA]</scope>
    <source>
        <strain evidence="5">PRA3</strain>
    </source>
</reference>
<sequence>MMIYKTILAILITGMVSSSQAGQTVVIEESGSKLIELTEPIKEVFVADPTIADVQVSSGTNINILGKKSGTTTVVVTNHQYIPISKLTVQVRHNLTELKQVTQKIFPEEKIQFDSTPSSIIVKGEASSPAVAQQIESIAADFAHKGQNVRNLASVNTSTQVLLKVKVAEVQRSILNSFAINWSALINNTHGLSYGILNGRDAYSSGFTRAGSVGEVVPGAYGIHHNNGSRGSYTALLDALNSEGLGTVLVEPNLITLSGETASFLVGGEFPHPVPQNQNVTIEFKKFGISLSFTPTVLSEDQIFLKVRPEVSELDKENTLSFLVAENRTVELPGIKTSVVETTVELGSGQSLPIAGLLSSSLVNNYADLPGLANIPVIGSLFRSTQFQRKQTELVVIVTPHIIKPTSEPNALKLPTDKLRPASALESLLYKRLNRPGVGTENINMVEADRLYGAAGFNVEG</sequence>
<feature type="chain" id="PRO_5001717099" evidence="2">
    <location>
        <begin position="22"/>
        <end position="461"/>
    </location>
</feature>
<feature type="domain" description="Pilus formation protein N-terminal" evidence="4">
    <location>
        <begin position="23"/>
        <end position="91"/>
    </location>
</feature>
<dbReference type="PRINTS" id="PR00811">
    <property type="entry name" value="BCTERIALGSPD"/>
</dbReference>
<evidence type="ECO:0000256" key="1">
    <source>
        <dbReference type="RuleBase" id="RU004003"/>
    </source>
</evidence>
<protein>
    <submittedName>
        <fullName evidence="5">Uncharacterized protein</fullName>
    </submittedName>
</protein>
<feature type="signal peptide" evidence="2">
    <location>
        <begin position="1"/>
        <end position="21"/>
    </location>
</feature>
<accession>A0A077B1Z2</accession>
<dbReference type="InterPro" id="IPR004846">
    <property type="entry name" value="T2SS/T3SS_dom"/>
</dbReference>
<dbReference type="InterPro" id="IPR032789">
    <property type="entry name" value="T2SS-T3SS_pil_N"/>
</dbReference>
<dbReference type="OrthoDB" id="9775455at2"/>
<organism evidence="5 6">
    <name type="scientific">Candidatus Odyssella acanthamoebae</name>
    <dbReference type="NCBI Taxonomy" id="91604"/>
    <lineage>
        <taxon>Bacteria</taxon>
        <taxon>Pseudomonadati</taxon>
        <taxon>Pseudomonadota</taxon>
        <taxon>Alphaproteobacteria</taxon>
        <taxon>Holosporales</taxon>
        <taxon>Candidatus Paracaedibacteraceae</taxon>
        <taxon>Candidatus Odyssella</taxon>
    </lineage>
</organism>
<dbReference type="eggNOG" id="COG4964">
    <property type="taxonomic scope" value="Bacteria"/>
</dbReference>
<dbReference type="GO" id="GO:0015627">
    <property type="term" value="C:type II protein secretion system complex"/>
    <property type="evidence" value="ECO:0007669"/>
    <property type="project" value="TreeGrafter"/>
</dbReference>
<evidence type="ECO:0000313" key="5">
    <source>
        <dbReference type="EMBL" id="AIK96950.1"/>
    </source>
</evidence>
<keyword evidence="2" id="KW-0732">Signal</keyword>
<keyword evidence="6" id="KW-1185">Reference proteome</keyword>
<dbReference type="KEGG" id="paca:ID47_09760"/>
<comment type="similarity">
    <text evidence="1">Belongs to the bacterial secretin family.</text>
</comment>
<evidence type="ECO:0000256" key="2">
    <source>
        <dbReference type="SAM" id="SignalP"/>
    </source>
</evidence>
<gene>
    <name evidence="5" type="ORF">ID47_09760</name>
</gene>
<dbReference type="HOGENOM" id="CLU_017952_2_0_5"/>
<feature type="domain" description="Type II/III secretion system secretin-like" evidence="3">
    <location>
        <begin position="239"/>
        <end position="404"/>
    </location>
</feature>
<dbReference type="PANTHER" id="PTHR30332">
    <property type="entry name" value="PROBABLE GENERAL SECRETION PATHWAY PROTEIN D"/>
    <property type="match status" value="1"/>
</dbReference>
<evidence type="ECO:0000259" key="3">
    <source>
        <dbReference type="Pfam" id="PF00263"/>
    </source>
</evidence>
<dbReference type="AlphaFoldDB" id="A0A077B1Z2"/>
<name>A0A077B1Z2_9PROT</name>
<dbReference type="STRING" id="91604.ID47_09760"/>
<proteinExistence type="inferred from homology"/>
<dbReference type="InterPro" id="IPR001775">
    <property type="entry name" value="GspD/PilQ"/>
</dbReference>
<dbReference type="Pfam" id="PF00263">
    <property type="entry name" value="Secretin"/>
    <property type="match status" value="1"/>
</dbReference>
<dbReference type="Proteomes" id="UP000028926">
    <property type="component" value="Chromosome"/>
</dbReference>
<dbReference type="InterPro" id="IPR050810">
    <property type="entry name" value="Bact_Secretion_Sys_Channel"/>
</dbReference>
<dbReference type="RefSeq" id="WP_038465814.1">
    <property type="nucleotide sequence ID" value="NZ_CP008941.1"/>
</dbReference>